<evidence type="ECO:0000256" key="1">
    <source>
        <dbReference type="ARBA" id="ARBA00004236"/>
    </source>
</evidence>
<evidence type="ECO:0000313" key="9">
    <source>
        <dbReference type="Proteomes" id="UP001235939"/>
    </source>
</evidence>
<dbReference type="EMBL" id="CP092866">
    <property type="protein sequence ID" value="UYV66222.1"/>
    <property type="molecule type" value="Genomic_DNA"/>
</dbReference>
<feature type="region of interest" description="Disordered" evidence="7">
    <location>
        <begin position="368"/>
        <end position="402"/>
    </location>
</feature>
<gene>
    <name evidence="8" type="ORF">LAZ67_4000868</name>
</gene>
<dbReference type="PANTHER" id="PTHR31220">
    <property type="entry name" value="HYCCIN RELATED"/>
    <property type="match status" value="1"/>
</dbReference>
<dbReference type="Pfam" id="PF09790">
    <property type="entry name" value="Hyccin"/>
    <property type="match status" value="2"/>
</dbReference>
<dbReference type="PANTHER" id="PTHR31220:SF1">
    <property type="entry name" value="GH21176P"/>
    <property type="match status" value="1"/>
</dbReference>
<evidence type="ECO:0000313" key="8">
    <source>
        <dbReference type="EMBL" id="UYV66222.1"/>
    </source>
</evidence>
<organism evidence="8 9">
    <name type="scientific">Cordylochernes scorpioides</name>
    <dbReference type="NCBI Taxonomy" id="51811"/>
    <lineage>
        <taxon>Eukaryota</taxon>
        <taxon>Metazoa</taxon>
        <taxon>Ecdysozoa</taxon>
        <taxon>Arthropoda</taxon>
        <taxon>Chelicerata</taxon>
        <taxon>Arachnida</taxon>
        <taxon>Pseudoscorpiones</taxon>
        <taxon>Cheliferoidea</taxon>
        <taxon>Chernetidae</taxon>
        <taxon>Cordylochernes</taxon>
    </lineage>
</organism>
<name>A0ABY6KBI6_9ARAC</name>
<proteinExistence type="inferred from homology"/>
<evidence type="ECO:0000256" key="5">
    <source>
        <dbReference type="ARBA" id="ARBA00023136"/>
    </source>
</evidence>
<accession>A0ABY6KBI6</accession>
<evidence type="ECO:0000256" key="3">
    <source>
        <dbReference type="ARBA" id="ARBA00022475"/>
    </source>
</evidence>
<comment type="subcellular location">
    <subcellularLocation>
        <location evidence="1">Cell membrane</location>
    </subcellularLocation>
    <subcellularLocation>
        <location evidence="2">Cytoplasm</location>
        <location evidence="2">Cytosol</location>
    </subcellularLocation>
</comment>
<evidence type="ECO:0000256" key="6">
    <source>
        <dbReference type="ARBA" id="ARBA00034482"/>
    </source>
</evidence>
<dbReference type="InterPro" id="IPR018619">
    <property type="entry name" value="Hyccin"/>
</dbReference>
<evidence type="ECO:0000256" key="7">
    <source>
        <dbReference type="SAM" id="MobiDB-lite"/>
    </source>
</evidence>
<evidence type="ECO:0000256" key="4">
    <source>
        <dbReference type="ARBA" id="ARBA00022490"/>
    </source>
</evidence>
<dbReference type="Proteomes" id="UP001235939">
    <property type="component" value="Chromosome 04"/>
</dbReference>
<comment type="similarity">
    <text evidence="6">Belongs to the Hyccin family.</text>
</comment>
<keyword evidence="3" id="KW-1003">Cell membrane</keyword>
<evidence type="ECO:0000256" key="2">
    <source>
        <dbReference type="ARBA" id="ARBA00004514"/>
    </source>
</evidence>
<keyword evidence="5" id="KW-0472">Membrane</keyword>
<sequence length="443" mass="48122">MTKADIFYFTQCGDKKKISQYLQENKTQSKYVEQVKESFFAVQGLSNEEVHSFASSICQSSELVQAILAVFQERRLHNEFLEPVCHQLFSFYRSKESLLQLFTLQCVPSLVGLYLSSVSRGDSKEGMDGNGKPLAQTFRIPSISKPSVFHEPMSLSQPALTENALSKLEVGDTVSIGPFPEVEKINASNRLEVLSVVLKVYNQHVGQLSPLCHHALCKTASRLAKQGYSRPPAPRIPLSATFLLELLHGVYFALFNGAATAGLQGSVELKRLHTLYLLPSNVDVVGGVQALDDLHSRATQELLPSVLLATTAIRSSLRGNTDGPMGLAVSLSPSASSQAVSAPGKGLITNASFRTKKLPDDIPIMKEESRDGLSSIQEEGGEPVEKTTAAARKNRRGSTSSIGSSSLLQIIKPVKKEVNGAEVDQVITKDGPKILFQANHTMV</sequence>
<keyword evidence="4" id="KW-0963">Cytoplasm</keyword>
<keyword evidence="9" id="KW-1185">Reference proteome</keyword>
<protein>
    <submittedName>
        <fullName evidence="8">FAM126B</fullName>
    </submittedName>
</protein>
<reference evidence="8 9" key="1">
    <citation type="submission" date="2022-01" db="EMBL/GenBank/DDBJ databases">
        <title>A chromosomal length assembly of Cordylochernes scorpioides.</title>
        <authorList>
            <person name="Zeh D."/>
            <person name="Zeh J."/>
        </authorList>
    </citation>
    <scope>NUCLEOTIDE SEQUENCE [LARGE SCALE GENOMIC DNA]</scope>
    <source>
        <strain evidence="8">IN4F17</strain>
        <tissue evidence="8">Whole Body</tissue>
    </source>
</reference>